<dbReference type="InterPro" id="IPR024185">
    <property type="entry name" value="FTHF_cligase-like_sf"/>
</dbReference>
<accession>A0ABT2WIX5</accession>
<evidence type="ECO:0000313" key="2">
    <source>
        <dbReference type="EMBL" id="MCU9595638.1"/>
    </source>
</evidence>
<protein>
    <submittedName>
        <fullName evidence="2">Lactate utilization protein C</fullName>
    </submittedName>
</protein>
<dbReference type="Gene3D" id="3.40.50.10420">
    <property type="entry name" value="NagB/RpiA/CoA transferase-like"/>
    <property type="match status" value="1"/>
</dbReference>
<evidence type="ECO:0000259" key="1">
    <source>
        <dbReference type="Pfam" id="PF02589"/>
    </source>
</evidence>
<dbReference type="SUPFAM" id="SSF100950">
    <property type="entry name" value="NagB/RpiA/CoA transferase-like"/>
    <property type="match status" value="1"/>
</dbReference>
<dbReference type="InterPro" id="IPR003741">
    <property type="entry name" value="LUD_dom"/>
</dbReference>
<dbReference type="EMBL" id="JAOUSE010000065">
    <property type="protein sequence ID" value="MCU9595638.1"/>
    <property type="molecule type" value="Genomic_DNA"/>
</dbReference>
<keyword evidence="3" id="KW-1185">Reference proteome</keyword>
<name>A0ABT2WIX5_9BACI</name>
<gene>
    <name evidence="2" type="ORF">OEV82_14495</name>
</gene>
<dbReference type="PANTHER" id="PTHR43682:SF1">
    <property type="entry name" value="LACTATE UTILIZATION PROTEIN C"/>
    <property type="match status" value="1"/>
</dbReference>
<dbReference type="Pfam" id="PF02589">
    <property type="entry name" value="LUD_dom"/>
    <property type="match status" value="1"/>
</dbReference>
<dbReference type="PANTHER" id="PTHR43682">
    <property type="entry name" value="LACTATE UTILIZATION PROTEIN C"/>
    <property type="match status" value="1"/>
</dbReference>
<comment type="caution">
    <text evidence="2">The sequence shown here is derived from an EMBL/GenBank/DDBJ whole genome shotgun (WGS) entry which is preliminary data.</text>
</comment>
<reference evidence="2 3" key="1">
    <citation type="submission" date="2022-10" db="EMBL/GenBank/DDBJ databases">
        <title>Description of Fervidibacillus gen. nov. in the family Fervidibacillaceae fam. nov. with two species, Fervidibacillus albus sp. nov., and Fervidibacillus halotolerans sp. nov., isolated from tidal flat sediments.</title>
        <authorList>
            <person name="Kwon K.K."/>
            <person name="Yang S.-H."/>
        </authorList>
    </citation>
    <scope>NUCLEOTIDE SEQUENCE [LARGE SCALE GENOMIC DNA]</scope>
    <source>
        <strain evidence="2 3">DSM 23332</strain>
    </source>
</reference>
<dbReference type="InterPro" id="IPR037171">
    <property type="entry name" value="NagB/RpiA_transferase-like"/>
</dbReference>
<proteinExistence type="predicted"/>
<feature type="domain" description="LUD" evidence="1">
    <location>
        <begin position="49"/>
        <end position="231"/>
    </location>
</feature>
<evidence type="ECO:0000313" key="3">
    <source>
        <dbReference type="Proteomes" id="UP001208656"/>
    </source>
</evidence>
<organism evidence="2 3">
    <name type="scientific">Pallidibacillus thermolactis</name>
    <dbReference type="NCBI Taxonomy" id="251051"/>
    <lineage>
        <taxon>Bacteria</taxon>
        <taxon>Bacillati</taxon>
        <taxon>Bacillota</taxon>
        <taxon>Bacilli</taxon>
        <taxon>Bacillales</taxon>
        <taxon>Bacillaceae</taxon>
        <taxon>Pallidibacillus</taxon>
    </lineage>
</organism>
<dbReference type="Proteomes" id="UP001208656">
    <property type="component" value="Unassembled WGS sequence"/>
</dbReference>
<sequence length="233" mass="26355">MTVYNREKFLNHIAKSLGRPRKTERVQRPNWKVTPQTEKYKDKTKEQLIEMLTEQAMEIGVTVKRTKKEELVRVLKEAIKAYGGEKIVTAKDDRNVEYGLTEFYNSEPNLQVHIWDDSIGKENIRIAEQADIGITFSDITLAETATVTIFNNKDNGHSIAIMPKDYIAIIPTSTVVPRFTQAASHIHKRIANGEQIETCVSFITGPSNSADIEMVRVVGVHGPVRATYILVDE</sequence>
<dbReference type="RefSeq" id="WP_173658482.1">
    <property type="nucleotide sequence ID" value="NZ_JAOUSE010000065.1"/>
</dbReference>